<feature type="domain" description="Phospholipid/glycerol acyltransferase" evidence="1">
    <location>
        <begin position="66"/>
        <end position="210"/>
    </location>
</feature>
<comment type="caution">
    <text evidence="2">The sequence shown here is derived from an EMBL/GenBank/DDBJ whole genome shotgun (WGS) entry which is preliminary data.</text>
</comment>
<reference evidence="2 3" key="1">
    <citation type="journal article" date="2022" name="Front. Microbiol.">
        <title>High genomic differentiation and limited gene flow indicate recent cryptic speciation within the genus Laspinema (cyanobacteria).</title>
        <authorList>
            <person name="Stanojkovic A."/>
            <person name="Skoupy S."/>
            <person name="Skaloud P."/>
            <person name="Dvorak P."/>
        </authorList>
    </citation>
    <scope>NUCLEOTIDE SEQUENCE [LARGE SCALE GENOMIC DNA]</scope>
    <source>
        <strain evidence="2 3">D2a</strain>
    </source>
</reference>
<proteinExistence type="predicted"/>
<dbReference type="InterPro" id="IPR002123">
    <property type="entry name" value="Plipid/glycerol_acylTrfase"/>
</dbReference>
<evidence type="ECO:0000313" key="2">
    <source>
        <dbReference type="EMBL" id="MCT7968357.1"/>
    </source>
</evidence>
<dbReference type="SMART" id="SM00563">
    <property type="entry name" value="PlsC"/>
    <property type="match status" value="1"/>
</dbReference>
<gene>
    <name evidence="2" type="ORF">NG799_18780</name>
</gene>
<protein>
    <submittedName>
        <fullName evidence="2">1-acyl-sn-glycerol-3-phosphate acyltransferase</fullName>
    </submittedName>
</protein>
<dbReference type="EMBL" id="JAMXFF010000030">
    <property type="protein sequence ID" value="MCT7968357.1"/>
    <property type="molecule type" value="Genomic_DNA"/>
</dbReference>
<dbReference type="SUPFAM" id="SSF69593">
    <property type="entry name" value="Glycerol-3-phosphate (1)-acyltransferase"/>
    <property type="match status" value="1"/>
</dbReference>
<keyword evidence="3" id="KW-1185">Reference proteome</keyword>
<dbReference type="Proteomes" id="UP001525890">
    <property type="component" value="Unassembled WGS sequence"/>
</dbReference>
<dbReference type="GO" id="GO:0016746">
    <property type="term" value="F:acyltransferase activity"/>
    <property type="evidence" value="ECO:0007669"/>
    <property type="project" value="UniProtKB-KW"/>
</dbReference>
<dbReference type="RefSeq" id="WP_368007880.1">
    <property type="nucleotide sequence ID" value="NZ_JAMXFF010000030.1"/>
</dbReference>
<evidence type="ECO:0000313" key="3">
    <source>
        <dbReference type="Proteomes" id="UP001525890"/>
    </source>
</evidence>
<accession>A0ABT2MV25</accession>
<organism evidence="2 3">
    <name type="scientific">Laspinema palackyanum D2a</name>
    <dbReference type="NCBI Taxonomy" id="2953684"/>
    <lineage>
        <taxon>Bacteria</taxon>
        <taxon>Bacillati</taxon>
        <taxon>Cyanobacteriota</taxon>
        <taxon>Cyanophyceae</taxon>
        <taxon>Oscillatoriophycideae</taxon>
        <taxon>Oscillatoriales</taxon>
        <taxon>Laspinemataceae</taxon>
        <taxon>Laspinema</taxon>
        <taxon>Laspinema palackyanum</taxon>
    </lineage>
</organism>
<keyword evidence="2" id="KW-0808">Transferase</keyword>
<sequence>MIKSIDGAHPPLEFIPPNFNPLVLQVAKLVMPLWRKFRTPITQIQAENVEQLVELYQQFQGEKVRFLMAFRHPSTYDPFPIAHLIWQEVPQLARSKNMALASPMHFHFMYDRGIPLWAGKWLESLLPKLGGTPIVRGKIDRQGLRSARELFAKGQFPLAASPEGGTNGHNEIISPLEPGIAQLAFWCMEDLQKENRGDRVAILPIGIRYKYEKEEWDAVAALLTQMELDCGLSSLPIPGEPQHEAFTPSLASLYPRLIRLGQHLLSLMEDFYRRFYHRTLPDTAGEPNDLTTRLPALLDMALQVAEDYFKLPSKGTVIDRCRRLEQAGWDRIYREDIENIEALSPLERGLADRVAEEANLRMWHMRLVECFVAVTGQYVREKPTFERFAETTLLVWDTIARIKGERPASRPELGKQSVQLTIGQPIWVSDRYDSYKSSRRSAIADLTQDLRSALEQTIAG</sequence>
<name>A0ABT2MV25_9CYAN</name>
<keyword evidence="2" id="KW-0012">Acyltransferase</keyword>
<evidence type="ECO:0000259" key="1">
    <source>
        <dbReference type="SMART" id="SM00563"/>
    </source>
</evidence>